<evidence type="ECO:0000313" key="3">
    <source>
        <dbReference type="Proteomes" id="UP000473531"/>
    </source>
</evidence>
<feature type="transmembrane region" description="Helical" evidence="1">
    <location>
        <begin position="32"/>
        <end position="49"/>
    </location>
</feature>
<organism evidence="2 3">
    <name type="scientific">Allopontixanthobacter confluentis</name>
    <dbReference type="NCBI Taxonomy" id="1849021"/>
    <lineage>
        <taxon>Bacteria</taxon>
        <taxon>Pseudomonadati</taxon>
        <taxon>Pseudomonadota</taxon>
        <taxon>Alphaproteobacteria</taxon>
        <taxon>Sphingomonadales</taxon>
        <taxon>Erythrobacteraceae</taxon>
        <taxon>Allopontixanthobacter</taxon>
    </lineage>
</organism>
<keyword evidence="3" id="KW-1185">Reference proteome</keyword>
<sequence>MNPIQKALLLGAAMIGTALLAIFDIIPETFAQWAPVALLAIFPSVWLGSSRRCAIFSARKDA</sequence>
<dbReference type="AlphaFoldDB" id="A0A6L7GL02"/>
<keyword evidence="1" id="KW-0472">Membrane</keyword>
<reference evidence="2 3" key="1">
    <citation type="submission" date="2019-12" db="EMBL/GenBank/DDBJ databases">
        <title>Genomic-based taxomic classification of the family Erythrobacteraceae.</title>
        <authorList>
            <person name="Xu L."/>
        </authorList>
    </citation>
    <scope>NUCLEOTIDE SEQUENCE [LARGE SCALE GENOMIC DNA]</scope>
    <source>
        <strain evidence="2 3">KCTC 52259</strain>
    </source>
</reference>
<dbReference type="OrthoDB" id="7428978at2"/>
<accession>A0A6L7GL02</accession>
<proteinExistence type="predicted"/>
<evidence type="ECO:0000256" key="1">
    <source>
        <dbReference type="SAM" id="Phobius"/>
    </source>
</evidence>
<keyword evidence="1" id="KW-1133">Transmembrane helix</keyword>
<evidence type="ECO:0000313" key="2">
    <source>
        <dbReference type="EMBL" id="MXP15351.1"/>
    </source>
</evidence>
<name>A0A6L7GL02_9SPHN</name>
<keyword evidence="1" id="KW-0812">Transmembrane</keyword>
<dbReference type="EMBL" id="WTYU01000002">
    <property type="protein sequence ID" value="MXP15351.1"/>
    <property type="molecule type" value="Genomic_DNA"/>
</dbReference>
<dbReference type="RefSeq" id="WP_160601886.1">
    <property type="nucleotide sequence ID" value="NZ_WTYU01000002.1"/>
</dbReference>
<protein>
    <submittedName>
        <fullName evidence="2">Uncharacterized protein</fullName>
    </submittedName>
</protein>
<dbReference type="Proteomes" id="UP000473531">
    <property type="component" value="Unassembled WGS sequence"/>
</dbReference>
<comment type="caution">
    <text evidence="2">The sequence shown here is derived from an EMBL/GenBank/DDBJ whole genome shotgun (WGS) entry which is preliminary data.</text>
</comment>
<feature type="transmembrane region" description="Helical" evidence="1">
    <location>
        <begin position="7"/>
        <end position="26"/>
    </location>
</feature>
<gene>
    <name evidence="2" type="ORF">GRI44_11385</name>
</gene>